<reference evidence="4" key="2">
    <citation type="submission" date="2022-10" db="EMBL/GenBank/DDBJ databases">
        <authorList>
            <consortium name="ENA_rothamsted_submissions"/>
            <consortium name="culmorum"/>
            <person name="King R."/>
        </authorList>
    </citation>
    <scope>NUCLEOTIDE SEQUENCE</scope>
</reference>
<reference evidence="4" key="1">
    <citation type="submission" date="2021-12" db="EMBL/GenBank/DDBJ databases">
        <authorList>
            <person name="King R."/>
        </authorList>
    </citation>
    <scope>NUCLEOTIDE SEQUENCE</scope>
</reference>
<feature type="region of interest" description="Disordered" evidence="1">
    <location>
        <begin position="370"/>
        <end position="393"/>
    </location>
</feature>
<dbReference type="PROSITE" id="PS50197">
    <property type="entry name" value="BEACH"/>
    <property type="match status" value="1"/>
</dbReference>
<proteinExistence type="predicted"/>
<protein>
    <recommendedName>
        <fullName evidence="6">BEACH domain-containing protein</fullName>
    </recommendedName>
</protein>
<dbReference type="SMART" id="SM01026">
    <property type="entry name" value="Beach"/>
    <property type="match status" value="1"/>
</dbReference>
<sequence length="393" mass="44206">MRRAIHFVPEEGADGGAGAGGEEGEGTWWALEAVRAVATRRWCLQERAVELCLAARAHLLAFRTERDRAAFLHHLPHKVEQDSLSEAMSQWRSGAITNWEYLMRLNGLGGRSYNDLMQYPVLPFVLAEYSARVLDLTDPASFRDLSRPMAVQRKHRERHYIDTYNDLAMARREGCSPLVARQAHHYASLYSNSGGVLHYLVRLPPFTELFLNYQDNNFDMPDRTFHSLATTWRLITNDSPTDVKELIPELFYLPELFHNNEGLDLGVRQCGLGVDSVEMPAWAADARLFVLLHRQALEAALVTDALPHWIDLVFGYKQTGQAAIDAINVFPACTYYGFDPQALEDEVDRTAAAAMVRTYGQAPRQLLRAPHPHAAPHLPPPAPAHAPVPTRLL</sequence>
<feature type="compositionally biased region" description="Pro residues" evidence="1">
    <location>
        <begin position="377"/>
        <end position="386"/>
    </location>
</feature>
<dbReference type="PROSITE" id="PS51783">
    <property type="entry name" value="PH_BEACH"/>
    <property type="match status" value="1"/>
</dbReference>
<dbReference type="Pfam" id="PF02138">
    <property type="entry name" value="Beach"/>
    <property type="match status" value="1"/>
</dbReference>
<dbReference type="InterPro" id="IPR050865">
    <property type="entry name" value="BEACH_Domain"/>
</dbReference>
<dbReference type="CDD" id="cd06071">
    <property type="entry name" value="Beach"/>
    <property type="match status" value="1"/>
</dbReference>
<keyword evidence="5" id="KW-1185">Reference proteome</keyword>
<evidence type="ECO:0008006" key="6">
    <source>
        <dbReference type="Google" id="ProtNLM"/>
    </source>
</evidence>
<dbReference type="InterPro" id="IPR023362">
    <property type="entry name" value="PH-BEACH_dom"/>
</dbReference>
<dbReference type="Gene3D" id="1.10.1540.10">
    <property type="entry name" value="BEACH domain"/>
    <property type="match status" value="1"/>
</dbReference>
<evidence type="ECO:0000313" key="5">
    <source>
        <dbReference type="Proteomes" id="UP001153714"/>
    </source>
</evidence>
<dbReference type="PANTHER" id="PTHR13743:SF86">
    <property type="entry name" value="LYSOSOMAL-TRAFFICKING REGULATOR"/>
    <property type="match status" value="1"/>
</dbReference>
<name>A0A9N9WAD0_9NEOP</name>
<dbReference type="Proteomes" id="UP001153714">
    <property type="component" value="Chromosome 14"/>
</dbReference>
<dbReference type="InterPro" id="IPR036372">
    <property type="entry name" value="BEACH_dom_sf"/>
</dbReference>
<dbReference type="PANTHER" id="PTHR13743">
    <property type="entry name" value="BEIGE/BEACH-RELATED"/>
    <property type="match status" value="1"/>
</dbReference>
<dbReference type="SUPFAM" id="SSF81837">
    <property type="entry name" value="BEACH domain"/>
    <property type="match status" value="1"/>
</dbReference>
<dbReference type="InterPro" id="IPR000409">
    <property type="entry name" value="BEACH_dom"/>
</dbReference>
<dbReference type="AlphaFoldDB" id="A0A9N9WAD0"/>
<dbReference type="EMBL" id="OU893345">
    <property type="protein sequence ID" value="CAG9785372.1"/>
    <property type="molecule type" value="Genomic_DNA"/>
</dbReference>
<feature type="domain" description="BEACH-type PH" evidence="3">
    <location>
        <begin position="1"/>
        <end position="76"/>
    </location>
</feature>
<evidence type="ECO:0000259" key="2">
    <source>
        <dbReference type="PROSITE" id="PS50197"/>
    </source>
</evidence>
<evidence type="ECO:0000256" key="1">
    <source>
        <dbReference type="SAM" id="MobiDB-lite"/>
    </source>
</evidence>
<dbReference type="OrthoDB" id="26681at2759"/>
<feature type="domain" description="BEACH" evidence="2">
    <location>
        <begin position="76"/>
        <end position="374"/>
    </location>
</feature>
<evidence type="ECO:0000313" key="4">
    <source>
        <dbReference type="EMBL" id="CAG9785372.1"/>
    </source>
</evidence>
<gene>
    <name evidence="4" type="ORF">DIATSA_LOCUS3411</name>
</gene>
<evidence type="ECO:0000259" key="3">
    <source>
        <dbReference type="PROSITE" id="PS51783"/>
    </source>
</evidence>
<accession>A0A9N9WAD0</accession>
<organism evidence="4 5">
    <name type="scientific">Diatraea saccharalis</name>
    <name type="common">sugarcane borer</name>
    <dbReference type="NCBI Taxonomy" id="40085"/>
    <lineage>
        <taxon>Eukaryota</taxon>
        <taxon>Metazoa</taxon>
        <taxon>Ecdysozoa</taxon>
        <taxon>Arthropoda</taxon>
        <taxon>Hexapoda</taxon>
        <taxon>Insecta</taxon>
        <taxon>Pterygota</taxon>
        <taxon>Neoptera</taxon>
        <taxon>Endopterygota</taxon>
        <taxon>Lepidoptera</taxon>
        <taxon>Glossata</taxon>
        <taxon>Ditrysia</taxon>
        <taxon>Pyraloidea</taxon>
        <taxon>Crambidae</taxon>
        <taxon>Crambinae</taxon>
        <taxon>Diatraea</taxon>
    </lineage>
</organism>